<feature type="signal peptide" evidence="1">
    <location>
        <begin position="1"/>
        <end position="23"/>
    </location>
</feature>
<name>A0A839IYN3_9GAMM</name>
<dbReference type="AlphaFoldDB" id="A0A839IYN3"/>
<feature type="chain" id="PRO_5032444317" evidence="1">
    <location>
        <begin position="24"/>
        <end position="436"/>
    </location>
</feature>
<organism evidence="2 3">
    <name type="scientific">Oceanospirillum sediminis</name>
    <dbReference type="NCBI Taxonomy" id="2760088"/>
    <lineage>
        <taxon>Bacteria</taxon>
        <taxon>Pseudomonadati</taxon>
        <taxon>Pseudomonadota</taxon>
        <taxon>Gammaproteobacteria</taxon>
        <taxon>Oceanospirillales</taxon>
        <taxon>Oceanospirillaceae</taxon>
        <taxon>Oceanospirillum</taxon>
    </lineage>
</organism>
<dbReference type="RefSeq" id="WP_220495794.1">
    <property type="nucleotide sequence ID" value="NZ_JACJFM010000047.1"/>
</dbReference>
<protein>
    <submittedName>
        <fullName evidence="2">Uncharacterized protein</fullName>
    </submittedName>
</protein>
<keyword evidence="1" id="KW-0732">Signal</keyword>
<sequence>MMKPYKLLFTSLITVLLPFTVSAQEISLSNPDAEYANRSCVLKQYIEHKTALPADCRCGNNRANTGGLNVCQRPTEVARNMGINIAEGPSFANYYNSELTGGFIDYDRNELIASVQWDAGAESKGLVVAYNLSDWSRRFISGDAEDEYGHRVIAKGPRFFELKDIQPGIDGFWYGFGYEQGKSGGGARIFRVDPETGDRSVVWQGRTAEYGQCPSGRKNIRRESQKYVQYTQQAFAIDQADGSFLLSFSNNKMGGTGIARISPDGSKCDFVTLSGRRDDGLEVGRGFDMRGPMLGLYLHNGKIYTHSSGEKTFFEIDPATGNRKALTRKAPKPPAWRRVVWDDKREVFWVSGKMNSVTVTAYDPTLNKYLLAHKSCGKRSDWEWFPLCMGGPLKINSLNYGPMWLNKNTGNLIFGQDLIGIVEFEPETGNSINRSF</sequence>
<keyword evidence="3" id="KW-1185">Reference proteome</keyword>
<reference evidence="2 3" key="1">
    <citation type="submission" date="2020-08" db="EMBL/GenBank/DDBJ databases">
        <title>Oceanospirillum sp. nov. isolated from marine sediment.</title>
        <authorList>
            <person name="Ji X."/>
        </authorList>
    </citation>
    <scope>NUCLEOTIDE SEQUENCE [LARGE SCALE GENOMIC DNA]</scope>
    <source>
        <strain evidence="2 3">D5</strain>
    </source>
</reference>
<accession>A0A839IYN3</accession>
<evidence type="ECO:0000256" key="1">
    <source>
        <dbReference type="SAM" id="SignalP"/>
    </source>
</evidence>
<dbReference type="SUPFAM" id="SSF63825">
    <property type="entry name" value="YWTD domain"/>
    <property type="match status" value="1"/>
</dbReference>
<proteinExistence type="predicted"/>
<dbReference type="Proteomes" id="UP000565262">
    <property type="component" value="Unassembled WGS sequence"/>
</dbReference>
<evidence type="ECO:0000313" key="3">
    <source>
        <dbReference type="Proteomes" id="UP000565262"/>
    </source>
</evidence>
<evidence type="ECO:0000313" key="2">
    <source>
        <dbReference type="EMBL" id="MBB1489216.1"/>
    </source>
</evidence>
<gene>
    <name evidence="2" type="ORF">H4O21_21630</name>
</gene>
<dbReference type="EMBL" id="JACJFM010000047">
    <property type="protein sequence ID" value="MBB1489216.1"/>
    <property type="molecule type" value="Genomic_DNA"/>
</dbReference>
<comment type="caution">
    <text evidence="2">The sequence shown here is derived from an EMBL/GenBank/DDBJ whole genome shotgun (WGS) entry which is preliminary data.</text>
</comment>